<gene>
    <name evidence="10" type="ORF">D3877_25530</name>
</gene>
<evidence type="ECO:0000259" key="9">
    <source>
        <dbReference type="Pfam" id="PF13844"/>
    </source>
</evidence>
<feature type="domain" description="O-GlcNAc transferase C-terminal" evidence="9">
    <location>
        <begin position="496"/>
        <end position="672"/>
    </location>
</feature>
<dbReference type="InterPro" id="IPR051939">
    <property type="entry name" value="Glycosyltr_41/O-GlcNAc_trsf"/>
</dbReference>
<dbReference type="Gene3D" id="3.40.50.11380">
    <property type="match status" value="1"/>
</dbReference>
<feature type="repeat" description="TPR" evidence="8">
    <location>
        <begin position="104"/>
        <end position="137"/>
    </location>
</feature>
<evidence type="ECO:0000256" key="4">
    <source>
        <dbReference type="ARBA" id="ARBA00022676"/>
    </source>
</evidence>
<dbReference type="Proteomes" id="UP000283458">
    <property type="component" value="Unassembled WGS sequence"/>
</dbReference>
<evidence type="ECO:0000256" key="7">
    <source>
        <dbReference type="ARBA" id="ARBA00022803"/>
    </source>
</evidence>
<comment type="similarity">
    <text evidence="2">Belongs to the glycosyltransferase 41 family. O-GlcNAc transferase subfamily.</text>
</comment>
<organism evidence="10 11">
    <name type="scientific">Azospirillum cavernae</name>
    <dbReference type="NCBI Taxonomy" id="2320860"/>
    <lineage>
        <taxon>Bacteria</taxon>
        <taxon>Pseudomonadati</taxon>
        <taxon>Pseudomonadota</taxon>
        <taxon>Alphaproteobacteria</taxon>
        <taxon>Rhodospirillales</taxon>
        <taxon>Azospirillaceae</taxon>
        <taxon>Azospirillum</taxon>
    </lineage>
</organism>
<accession>A0A418VQC0</accession>
<protein>
    <recommendedName>
        <fullName evidence="3">protein O-GlcNAc transferase</fullName>
        <ecNumber evidence="3">2.4.1.255</ecNumber>
    </recommendedName>
</protein>
<keyword evidence="11" id="KW-1185">Reference proteome</keyword>
<keyword evidence="7 8" id="KW-0802">TPR repeat</keyword>
<keyword evidence="4" id="KW-0328">Glycosyltransferase</keyword>
<dbReference type="Pfam" id="PF13432">
    <property type="entry name" value="TPR_16"/>
    <property type="match status" value="4"/>
</dbReference>
<dbReference type="GO" id="GO:0097363">
    <property type="term" value="F:protein O-acetylglucosaminyltransferase activity"/>
    <property type="evidence" value="ECO:0007669"/>
    <property type="project" value="UniProtKB-EC"/>
</dbReference>
<dbReference type="EMBL" id="QYUL01000004">
    <property type="protein sequence ID" value="RJF78450.1"/>
    <property type="molecule type" value="Genomic_DNA"/>
</dbReference>
<evidence type="ECO:0000256" key="5">
    <source>
        <dbReference type="ARBA" id="ARBA00022679"/>
    </source>
</evidence>
<dbReference type="SMART" id="SM00028">
    <property type="entry name" value="TPR"/>
    <property type="match status" value="6"/>
</dbReference>
<evidence type="ECO:0000256" key="3">
    <source>
        <dbReference type="ARBA" id="ARBA00011970"/>
    </source>
</evidence>
<evidence type="ECO:0000313" key="11">
    <source>
        <dbReference type="Proteomes" id="UP000283458"/>
    </source>
</evidence>
<dbReference type="Gene3D" id="3.40.50.2000">
    <property type="entry name" value="Glycogen Phosphorylase B"/>
    <property type="match status" value="1"/>
</dbReference>
<dbReference type="PANTHER" id="PTHR44835">
    <property type="entry name" value="UDP-N-ACETYLGLUCOSAMINE--PEPTIDE N-ACETYLGLUCOSAMINYLTRANSFERASE SPINDLY-RELATED"/>
    <property type="match status" value="1"/>
</dbReference>
<name>A0A418VQC0_9PROT</name>
<dbReference type="Pfam" id="PF13844">
    <property type="entry name" value="Glyco_transf_41"/>
    <property type="match status" value="2"/>
</dbReference>
<dbReference type="PROSITE" id="PS50005">
    <property type="entry name" value="TPR"/>
    <property type="match status" value="2"/>
</dbReference>
<proteinExistence type="inferred from homology"/>
<evidence type="ECO:0000313" key="10">
    <source>
        <dbReference type="EMBL" id="RJF78450.1"/>
    </source>
</evidence>
<feature type="domain" description="O-GlcNAc transferase C-terminal" evidence="9">
    <location>
        <begin position="321"/>
        <end position="476"/>
    </location>
</feature>
<comment type="pathway">
    <text evidence="1">Protein modification; protein glycosylation.</text>
</comment>
<dbReference type="InterPro" id="IPR011990">
    <property type="entry name" value="TPR-like_helical_dom_sf"/>
</dbReference>
<reference evidence="10 11" key="1">
    <citation type="submission" date="2018-09" db="EMBL/GenBank/DDBJ databases">
        <authorList>
            <person name="Zhu H."/>
        </authorList>
    </citation>
    <scope>NUCLEOTIDE SEQUENCE [LARGE SCALE GENOMIC DNA]</scope>
    <source>
        <strain evidence="10 11">K2W22B-5</strain>
    </source>
</reference>
<dbReference type="RefSeq" id="WP_119833585.1">
    <property type="nucleotide sequence ID" value="NZ_QYUL01000004.1"/>
</dbReference>
<dbReference type="AlphaFoldDB" id="A0A418VQC0"/>
<dbReference type="PANTHER" id="PTHR44835:SF1">
    <property type="entry name" value="PROTEIN O-GLCNAC TRANSFERASE"/>
    <property type="match status" value="1"/>
</dbReference>
<evidence type="ECO:0000256" key="1">
    <source>
        <dbReference type="ARBA" id="ARBA00004922"/>
    </source>
</evidence>
<sequence>MSTDVLDEATRCLAVGDLNRARGLAEGVLAVASGEPRALFVLGSAAALSGSPAEAIPLFRRSIASGGATPELLHNLGLALHQTGDLVEAERGFVAAILRAPRFAEAYHSLGVTLAAGGRGEDAAAAFQRAVEERPDWVEAWLNLAATLGANNRPQAAFAVYRDVLDRHPHNPRFQFLAGTAALTADILEEADRLLRQALLRTPRDPGILNNLGLALNRMGRIGESVHMFRQAITIRADYAEAWFGLAAALDAQGDSQAALEAYRTAADLRPDDPGNDSNRLMMLNYRAELSAAALFGAHRDWGRRTEARVAATVPVAAATPQRSPLDGRRLRIGYVSPDFRLHSVAMFLLPLLEAHDRSQVELFAYSNVETPDAVTDHVRRSVDWWRDCRHLSDDELAARIRADAIDLLVDLTGHTARNRLEVFARKPAPVQVSWLGYPATTGLATIDARFTDAVADPPGASDGHHSERLVRLDGGFLCYRPLSPAPDPAAPPCLTNGFVTFGSFNTLNKLTPAVAALWARVLNAIPESRLLLKAGPLADSSVRKRLHALFAAHGLEPGRVVLRARLPDNNGHLNAYGLMDVALDPFPYNGTTTSCEALWMGVPLLTLPGDRHAARVGASLLTVIGRPDLIAADEEDFVRKAIALAADPRRLADDRKSLRPTMRNARLCNAPAFAREFERACFALAQRVPLR</sequence>
<comment type="caution">
    <text evidence="10">The sequence shown here is derived from an EMBL/GenBank/DDBJ whole genome shotgun (WGS) entry which is preliminary data.</text>
</comment>
<dbReference type="EC" id="2.4.1.255" evidence="3"/>
<evidence type="ECO:0000256" key="2">
    <source>
        <dbReference type="ARBA" id="ARBA00005386"/>
    </source>
</evidence>
<keyword evidence="6" id="KW-0677">Repeat</keyword>
<evidence type="ECO:0000256" key="8">
    <source>
        <dbReference type="PROSITE-ProRule" id="PRU00339"/>
    </source>
</evidence>
<dbReference type="OrthoDB" id="146908at2"/>
<dbReference type="SUPFAM" id="SSF48452">
    <property type="entry name" value="TPR-like"/>
    <property type="match status" value="2"/>
</dbReference>
<dbReference type="InterPro" id="IPR029489">
    <property type="entry name" value="OGT/SEC/SPY_C"/>
</dbReference>
<keyword evidence="5" id="KW-0808">Transferase</keyword>
<feature type="repeat" description="TPR" evidence="8">
    <location>
        <begin position="240"/>
        <end position="273"/>
    </location>
</feature>
<dbReference type="Gene3D" id="1.25.40.10">
    <property type="entry name" value="Tetratricopeptide repeat domain"/>
    <property type="match status" value="2"/>
</dbReference>
<evidence type="ECO:0000256" key="6">
    <source>
        <dbReference type="ARBA" id="ARBA00022737"/>
    </source>
</evidence>
<dbReference type="InterPro" id="IPR019734">
    <property type="entry name" value="TPR_rpt"/>
</dbReference>